<name>A0A8H3IHM1_9LECA</name>
<evidence type="ECO:0000313" key="2">
    <source>
        <dbReference type="EMBL" id="CAF9928342.1"/>
    </source>
</evidence>
<keyword evidence="1" id="KW-1133">Transmembrane helix</keyword>
<keyword evidence="1" id="KW-0812">Transmembrane</keyword>
<protein>
    <submittedName>
        <fullName evidence="2">Uncharacterized protein</fullName>
    </submittedName>
</protein>
<accession>A0A8H3IHM1</accession>
<dbReference type="Proteomes" id="UP000664203">
    <property type="component" value="Unassembled WGS sequence"/>
</dbReference>
<evidence type="ECO:0000313" key="3">
    <source>
        <dbReference type="Proteomes" id="UP000664203"/>
    </source>
</evidence>
<evidence type="ECO:0000256" key="1">
    <source>
        <dbReference type="SAM" id="Phobius"/>
    </source>
</evidence>
<gene>
    <name evidence="2" type="ORF">ALECFALPRED_004006</name>
</gene>
<sequence length="126" mass="14396">KKMLFFTRGPTPERISPKASPVALFLTFSVSSGIPGLMIYYAIIFNRKQATLARRMTQEMKALKARLERFHAKVDGGEVISEKEMQEGKRMERLFQRRLRSLEDNAAADDEGTSAAVKAERWPGWF</sequence>
<proteinExistence type="predicted"/>
<dbReference type="AlphaFoldDB" id="A0A8H3IHM1"/>
<keyword evidence="3" id="KW-1185">Reference proteome</keyword>
<organism evidence="2 3">
    <name type="scientific">Alectoria fallacina</name>
    <dbReference type="NCBI Taxonomy" id="1903189"/>
    <lineage>
        <taxon>Eukaryota</taxon>
        <taxon>Fungi</taxon>
        <taxon>Dikarya</taxon>
        <taxon>Ascomycota</taxon>
        <taxon>Pezizomycotina</taxon>
        <taxon>Lecanoromycetes</taxon>
        <taxon>OSLEUM clade</taxon>
        <taxon>Lecanoromycetidae</taxon>
        <taxon>Lecanorales</taxon>
        <taxon>Lecanorineae</taxon>
        <taxon>Parmeliaceae</taxon>
        <taxon>Alectoria</taxon>
    </lineage>
</organism>
<dbReference type="EMBL" id="CAJPDR010000248">
    <property type="protein sequence ID" value="CAF9928342.1"/>
    <property type="molecule type" value="Genomic_DNA"/>
</dbReference>
<feature type="non-terminal residue" evidence="2">
    <location>
        <position position="1"/>
    </location>
</feature>
<comment type="caution">
    <text evidence="2">The sequence shown here is derived from an EMBL/GenBank/DDBJ whole genome shotgun (WGS) entry which is preliminary data.</text>
</comment>
<dbReference type="OrthoDB" id="10407242at2759"/>
<feature type="transmembrane region" description="Helical" evidence="1">
    <location>
        <begin position="22"/>
        <end position="45"/>
    </location>
</feature>
<reference evidence="2" key="1">
    <citation type="submission" date="2021-03" db="EMBL/GenBank/DDBJ databases">
        <authorList>
            <person name="Tagirdzhanova G."/>
        </authorList>
    </citation>
    <scope>NUCLEOTIDE SEQUENCE</scope>
</reference>
<keyword evidence="1" id="KW-0472">Membrane</keyword>